<feature type="region of interest" description="Disordered" evidence="1">
    <location>
        <begin position="164"/>
        <end position="195"/>
    </location>
</feature>
<accession>A0A2R3UAE6</accession>
<dbReference type="InterPro" id="IPR014131">
    <property type="entry name" value="Chlamydia_phage_Vp3"/>
</dbReference>
<evidence type="ECO:0000313" key="2">
    <source>
        <dbReference type="EMBL" id="AVQ10237.1"/>
    </source>
</evidence>
<evidence type="ECO:0000256" key="1">
    <source>
        <dbReference type="SAM" id="MobiDB-lite"/>
    </source>
</evidence>
<feature type="compositionally biased region" description="Basic and acidic residues" evidence="1">
    <location>
        <begin position="186"/>
        <end position="195"/>
    </location>
</feature>
<reference evidence="2" key="1">
    <citation type="submission" date="2018-03" db="EMBL/GenBank/DDBJ databases">
        <title>Twenty-four Novel Viral Genomes identified from the Dushanzi Mud Volcanic Sediment in Xinjiang, China.</title>
        <authorList>
            <person name="Han L."/>
        </authorList>
    </citation>
    <scope>NUCLEOTIDE SEQUENCE</scope>
</reference>
<dbReference type="EMBL" id="MH029525">
    <property type="protein sequence ID" value="AVQ10237.1"/>
    <property type="molecule type" value="Genomic_DNA"/>
</dbReference>
<dbReference type="Pfam" id="PF09675">
    <property type="entry name" value="Chlamy_scaf"/>
    <property type="match status" value="1"/>
</dbReference>
<name>A0A2R3UAE6_9VIRU</name>
<organism evidence="2">
    <name type="scientific">Gokushovirinae environmental samples</name>
    <dbReference type="NCBI Taxonomy" id="1478972"/>
    <lineage>
        <taxon>Viruses</taxon>
        <taxon>Monodnaviria</taxon>
        <taxon>Sangervirae</taxon>
        <taxon>Phixviricota</taxon>
        <taxon>Malgrandaviricetes</taxon>
        <taxon>Petitvirales</taxon>
        <taxon>Microviridae</taxon>
        <taxon>environmental samples</taxon>
    </lineage>
</organism>
<protein>
    <submittedName>
        <fullName evidence="2">Minor capsid protein</fullName>
    </submittedName>
</protein>
<proteinExistence type="predicted"/>
<sequence length="195" mass="22034">MSELEFDQTYDFLSLESEIALSRSGEGILKSTKEEKMTKPNVNVRTKYSQRVRPILDCSKDKLLTEQHHAKDCDINTIVERNLKQGYVPPINQNPALYGDFSSVPSYQEALNTVLHAQDQFASLEAHVRARFSNDPVQLLQFMEKAQTDKATLEEAGRLGLVEIKEIEKPSPSSPSPSPQKGKQQKQKDPESEDE</sequence>